<name>A0A239FAN0_9FIRM</name>
<dbReference type="EMBL" id="FZOJ01000012">
    <property type="protein sequence ID" value="SNS54090.1"/>
    <property type="molecule type" value="Genomic_DNA"/>
</dbReference>
<evidence type="ECO:0000259" key="2">
    <source>
        <dbReference type="Pfam" id="PF01979"/>
    </source>
</evidence>
<dbReference type="PANTHER" id="PTHR43794:SF11">
    <property type="entry name" value="AMIDOHYDROLASE-RELATED DOMAIN-CONTAINING PROTEIN"/>
    <property type="match status" value="1"/>
</dbReference>
<dbReference type="InterPro" id="IPR006680">
    <property type="entry name" value="Amidohydro-rel"/>
</dbReference>
<dbReference type="RefSeq" id="WP_089283414.1">
    <property type="nucleotide sequence ID" value="NZ_FZOJ01000012.1"/>
</dbReference>
<dbReference type="Proteomes" id="UP000198304">
    <property type="component" value="Unassembled WGS sequence"/>
</dbReference>
<evidence type="ECO:0000313" key="4">
    <source>
        <dbReference type="Proteomes" id="UP000198304"/>
    </source>
</evidence>
<dbReference type="Gene3D" id="2.30.40.10">
    <property type="entry name" value="Urease, subunit C, domain 1"/>
    <property type="match status" value="1"/>
</dbReference>
<protein>
    <submittedName>
        <fullName evidence="3">5-methylthioadenosine/S-adenosylhomocysteine deaminase</fullName>
    </submittedName>
</protein>
<dbReference type="Gene3D" id="3.20.20.140">
    <property type="entry name" value="Metal-dependent hydrolases"/>
    <property type="match status" value="1"/>
</dbReference>
<feature type="domain" description="Amidohydrolase-related" evidence="2">
    <location>
        <begin position="54"/>
        <end position="394"/>
    </location>
</feature>
<dbReference type="GO" id="GO:0016810">
    <property type="term" value="F:hydrolase activity, acting on carbon-nitrogen (but not peptide) bonds"/>
    <property type="evidence" value="ECO:0007669"/>
    <property type="project" value="InterPro"/>
</dbReference>
<reference evidence="3 4" key="1">
    <citation type="submission" date="2017-06" db="EMBL/GenBank/DDBJ databases">
        <authorList>
            <person name="Kim H.J."/>
            <person name="Triplett B.A."/>
        </authorList>
    </citation>
    <scope>NUCLEOTIDE SEQUENCE [LARGE SCALE GENOMIC DNA]</scope>
    <source>
        <strain evidence="3 4">SCA</strain>
    </source>
</reference>
<dbReference type="InterPro" id="IPR032466">
    <property type="entry name" value="Metal_Hydrolase"/>
</dbReference>
<dbReference type="PANTHER" id="PTHR43794">
    <property type="entry name" value="AMINOHYDROLASE SSNA-RELATED"/>
    <property type="match status" value="1"/>
</dbReference>
<accession>A0A239FAN0</accession>
<keyword evidence="1" id="KW-0378">Hydrolase</keyword>
<sequence length="430" mass="48802">MNYYDIVLKNTNMIDEEGTISYGRNICILKGKIVKITENCQEDGQEVLDCSDHFITPGFVNLHTHVPMGILRGLAEDVYIEDWFNKEIFPYESQFTAQHVYYGALLGIHEMMDNGVTAFADHYFYAEAICDAVIESGIRGDIAPTLFGITDNFEESFESVTLLIEKRRNENNRLKLRMGPHSPYTCPLDTLKKIIKKAKELEVGIHIHLSETKEQVEESLKLYKKTPFEVLKEVGGFEIPVIIGHGLWITEEDRKYLNEKTYIAVSPKTYMKLGMGIGRIWEKSHELSLCIGTDGAASSNTLNPLEQVRLLALLGKLNDNARAFTLKEMWQILMKGHEALSFKSGILKEGYAADLLIWDLHKSNTYPVYNPLASILYSGESKNIVHSIIDGKFVKKNNEVLFMNNAIKEGLKQCCQDILSRGKGEKKVNY</sequence>
<dbReference type="SUPFAM" id="SSF51556">
    <property type="entry name" value="Metallo-dependent hydrolases"/>
    <property type="match status" value="1"/>
</dbReference>
<proteinExistence type="predicted"/>
<evidence type="ECO:0000256" key="1">
    <source>
        <dbReference type="ARBA" id="ARBA00022801"/>
    </source>
</evidence>
<organism evidence="3 4">
    <name type="scientific">Anaerovirgula multivorans</name>
    <dbReference type="NCBI Taxonomy" id="312168"/>
    <lineage>
        <taxon>Bacteria</taxon>
        <taxon>Bacillati</taxon>
        <taxon>Bacillota</taxon>
        <taxon>Clostridia</taxon>
        <taxon>Peptostreptococcales</taxon>
        <taxon>Natronincolaceae</taxon>
        <taxon>Anaerovirgula</taxon>
    </lineage>
</organism>
<dbReference type="InterPro" id="IPR050287">
    <property type="entry name" value="MTA/SAH_deaminase"/>
</dbReference>
<dbReference type="InterPro" id="IPR011059">
    <property type="entry name" value="Metal-dep_hydrolase_composite"/>
</dbReference>
<dbReference type="OrthoDB" id="9807210at2"/>
<keyword evidence="4" id="KW-1185">Reference proteome</keyword>
<dbReference type="SUPFAM" id="SSF51338">
    <property type="entry name" value="Composite domain of metallo-dependent hydrolases"/>
    <property type="match status" value="1"/>
</dbReference>
<dbReference type="AlphaFoldDB" id="A0A239FAN0"/>
<gene>
    <name evidence="3" type="ORF">SAMN05446037_1012104</name>
</gene>
<dbReference type="Pfam" id="PF01979">
    <property type="entry name" value="Amidohydro_1"/>
    <property type="match status" value="1"/>
</dbReference>
<evidence type="ECO:0000313" key="3">
    <source>
        <dbReference type="EMBL" id="SNS54090.1"/>
    </source>
</evidence>